<keyword evidence="5" id="KW-0413">Isomerase</keyword>
<dbReference type="InterPro" id="IPR029069">
    <property type="entry name" value="HotDog_dom_sf"/>
</dbReference>
<dbReference type="Gene3D" id="3.10.129.10">
    <property type="entry name" value="Hotdog Thioesterase"/>
    <property type="match status" value="1"/>
</dbReference>
<reference evidence="5 6" key="1">
    <citation type="journal article" date="2019" name="Nat. Ecol. Evol.">
        <title>Megaphylogeny resolves global patterns of mushroom evolution.</title>
        <authorList>
            <person name="Varga T."/>
            <person name="Krizsan K."/>
            <person name="Foldi C."/>
            <person name="Dima B."/>
            <person name="Sanchez-Garcia M."/>
            <person name="Sanchez-Ramirez S."/>
            <person name="Szollosi G.J."/>
            <person name="Szarkandi J.G."/>
            <person name="Papp V."/>
            <person name="Albert L."/>
            <person name="Andreopoulos W."/>
            <person name="Angelini C."/>
            <person name="Antonin V."/>
            <person name="Barry K.W."/>
            <person name="Bougher N.L."/>
            <person name="Buchanan P."/>
            <person name="Buyck B."/>
            <person name="Bense V."/>
            <person name="Catcheside P."/>
            <person name="Chovatia M."/>
            <person name="Cooper J."/>
            <person name="Damon W."/>
            <person name="Desjardin D."/>
            <person name="Finy P."/>
            <person name="Geml J."/>
            <person name="Haridas S."/>
            <person name="Hughes K."/>
            <person name="Justo A."/>
            <person name="Karasinski D."/>
            <person name="Kautmanova I."/>
            <person name="Kiss B."/>
            <person name="Kocsube S."/>
            <person name="Kotiranta H."/>
            <person name="LaButti K.M."/>
            <person name="Lechner B.E."/>
            <person name="Liimatainen K."/>
            <person name="Lipzen A."/>
            <person name="Lukacs Z."/>
            <person name="Mihaltcheva S."/>
            <person name="Morgado L.N."/>
            <person name="Niskanen T."/>
            <person name="Noordeloos M.E."/>
            <person name="Ohm R.A."/>
            <person name="Ortiz-Santana B."/>
            <person name="Ovrebo C."/>
            <person name="Racz N."/>
            <person name="Riley R."/>
            <person name="Savchenko A."/>
            <person name="Shiryaev A."/>
            <person name="Soop K."/>
            <person name="Spirin V."/>
            <person name="Szebenyi C."/>
            <person name="Tomsovsky M."/>
            <person name="Tulloss R.E."/>
            <person name="Uehling J."/>
            <person name="Grigoriev I.V."/>
            <person name="Vagvolgyi C."/>
            <person name="Papp T."/>
            <person name="Martin F.M."/>
            <person name="Miettinen O."/>
            <person name="Hibbett D.S."/>
            <person name="Nagy L.G."/>
        </authorList>
    </citation>
    <scope>NUCLEOTIDE SEQUENCE [LARGE SCALE GENOMIC DNA]</scope>
    <source>
        <strain evidence="5 6">CBS 962.96</strain>
    </source>
</reference>
<dbReference type="PANTHER" id="PTHR21660">
    <property type="entry name" value="THIOESTERASE SUPERFAMILY MEMBER-RELATED"/>
    <property type="match status" value="1"/>
</dbReference>
<sequence length="196" mass="21410">MSPSSASPSPSSSSPQPQDPSTITGNASLEIKTHLCDLLALPIRQPEYQKKIFATTCMTGMRLTEVGTRPMVDEPEREEARVVMELVVREEMMNFANTVHGGCIAYLVDFCSSLALVVLRTKQKGELASISVSQSMNVVFHSPALLGDTLRIVNSTITSGSRVMTARTEIWDDTHHRLVATGVHVKMEPSPPKAKM</sequence>
<organism evidence="5 6">
    <name type="scientific">Dendrothele bispora (strain CBS 962.96)</name>
    <dbReference type="NCBI Taxonomy" id="1314807"/>
    <lineage>
        <taxon>Eukaryota</taxon>
        <taxon>Fungi</taxon>
        <taxon>Dikarya</taxon>
        <taxon>Basidiomycota</taxon>
        <taxon>Agaricomycotina</taxon>
        <taxon>Agaricomycetes</taxon>
        <taxon>Agaricomycetidae</taxon>
        <taxon>Agaricales</taxon>
        <taxon>Agaricales incertae sedis</taxon>
        <taxon>Dendrothele</taxon>
    </lineage>
</organism>
<keyword evidence="2" id="KW-0378">Hydrolase</keyword>
<feature type="compositionally biased region" description="Low complexity" evidence="3">
    <location>
        <begin position="1"/>
        <end position="21"/>
    </location>
</feature>
<dbReference type="Proteomes" id="UP000297245">
    <property type="component" value="Unassembled WGS sequence"/>
</dbReference>
<evidence type="ECO:0000259" key="4">
    <source>
        <dbReference type="Pfam" id="PF03061"/>
    </source>
</evidence>
<evidence type="ECO:0000256" key="1">
    <source>
        <dbReference type="ARBA" id="ARBA00008324"/>
    </source>
</evidence>
<dbReference type="InterPro" id="IPR006683">
    <property type="entry name" value="Thioestr_dom"/>
</dbReference>
<dbReference type="AlphaFoldDB" id="A0A4S8MKP6"/>
<dbReference type="NCBIfam" id="TIGR00369">
    <property type="entry name" value="unchar_dom_1"/>
    <property type="match status" value="1"/>
</dbReference>
<gene>
    <name evidence="5" type="ORF">K435DRAFT_715846</name>
</gene>
<evidence type="ECO:0000256" key="3">
    <source>
        <dbReference type="SAM" id="MobiDB-lite"/>
    </source>
</evidence>
<name>A0A4S8MKP6_DENBC</name>
<keyword evidence="6" id="KW-1185">Reference proteome</keyword>
<dbReference type="SUPFAM" id="SSF54637">
    <property type="entry name" value="Thioesterase/thiol ester dehydrase-isomerase"/>
    <property type="match status" value="1"/>
</dbReference>
<dbReference type="OrthoDB" id="2831072at2759"/>
<comment type="similarity">
    <text evidence="1">Belongs to the thioesterase PaaI family.</text>
</comment>
<dbReference type="PANTHER" id="PTHR21660:SF1">
    <property type="entry name" value="ACYL-COENZYME A THIOESTERASE 13"/>
    <property type="match status" value="1"/>
</dbReference>
<dbReference type="InterPro" id="IPR003736">
    <property type="entry name" value="PAAI_dom"/>
</dbReference>
<dbReference type="Pfam" id="PF03061">
    <property type="entry name" value="4HBT"/>
    <property type="match status" value="1"/>
</dbReference>
<dbReference type="CDD" id="cd03443">
    <property type="entry name" value="PaaI_thioesterase"/>
    <property type="match status" value="1"/>
</dbReference>
<evidence type="ECO:0000313" key="5">
    <source>
        <dbReference type="EMBL" id="THV03377.1"/>
    </source>
</evidence>
<feature type="domain" description="Thioesterase" evidence="4">
    <location>
        <begin position="97"/>
        <end position="176"/>
    </location>
</feature>
<accession>A0A4S8MKP6</accession>
<evidence type="ECO:0000313" key="6">
    <source>
        <dbReference type="Proteomes" id="UP000297245"/>
    </source>
</evidence>
<evidence type="ECO:0000256" key="2">
    <source>
        <dbReference type="ARBA" id="ARBA00022801"/>
    </source>
</evidence>
<dbReference type="EMBL" id="ML179068">
    <property type="protein sequence ID" value="THV03377.1"/>
    <property type="molecule type" value="Genomic_DNA"/>
</dbReference>
<protein>
    <submittedName>
        <fullName evidence="5">Thioesterase/thiol ester dehydrase-isomerase</fullName>
    </submittedName>
</protein>
<dbReference type="GO" id="GO:0047617">
    <property type="term" value="F:fatty acyl-CoA hydrolase activity"/>
    <property type="evidence" value="ECO:0007669"/>
    <property type="project" value="InterPro"/>
</dbReference>
<feature type="region of interest" description="Disordered" evidence="3">
    <location>
        <begin position="1"/>
        <end position="24"/>
    </location>
</feature>
<dbReference type="InterPro" id="IPR039298">
    <property type="entry name" value="ACOT13"/>
</dbReference>
<proteinExistence type="inferred from homology"/>
<dbReference type="GO" id="GO:0016853">
    <property type="term" value="F:isomerase activity"/>
    <property type="evidence" value="ECO:0007669"/>
    <property type="project" value="UniProtKB-KW"/>
</dbReference>